<evidence type="ECO:0000313" key="3">
    <source>
        <dbReference type="Proteomes" id="UP000254209"/>
    </source>
</evidence>
<dbReference type="SMART" id="SM00671">
    <property type="entry name" value="SEL1"/>
    <property type="match status" value="1"/>
</dbReference>
<dbReference type="InterPro" id="IPR011990">
    <property type="entry name" value="TPR-like_helical_dom_sf"/>
</dbReference>
<organism evidence="2 3">
    <name type="scientific">Alysiella crassa</name>
    <dbReference type="NCBI Taxonomy" id="153491"/>
    <lineage>
        <taxon>Bacteria</taxon>
        <taxon>Pseudomonadati</taxon>
        <taxon>Pseudomonadota</taxon>
        <taxon>Betaproteobacteria</taxon>
        <taxon>Neisseriales</taxon>
        <taxon>Neisseriaceae</taxon>
        <taxon>Alysiella</taxon>
    </lineage>
</organism>
<dbReference type="SUPFAM" id="SSF81901">
    <property type="entry name" value="HCP-like"/>
    <property type="match status" value="1"/>
</dbReference>
<dbReference type="OrthoDB" id="8613912at2"/>
<dbReference type="InterPro" id="IPR006597">
    <property type="entry name" value="Sel1-like"/>
</dbReference>
<dbReference type="Proteomes" id="UP000254209">
    <property type="component" value="Unassembled WGS sequence"/>
</dbReference>
<gene>
    <name evidence="2" type="ORF">NCTC10283_02013</name>
</gene>
<dbReference type="AlphaFoldDB" id="A0A376BVT7"/>
<dbReference type="STRING" id="1120980.GCA_000745955_00721"/>
<feature type="chain" id="PRO_5016688402" evidence="1">
    <location>
        <begin position="21"/>
        <end position="119"/>
    </location>
</feature>
<dbReference type="EMBL" id="UFSO01000003">
    <property type="protein sequence ID" value="SSY80454.1"/>
    <property type="molecule type" value="Genomic_DNA"/>
</dbReference>
<proteinExistence type="predicted"/>
<dbReference type="RefSeq" id="WP_034291727.1">
    <property type="nucleotide sequence ID" value="NZ_CP091519.2"/>
</dbReference>
<feature type="signal peptide" evidence="1">
    <location>
        <begin position="1"/>
        <end position="20"/>
    </location>
</feature>
<keyword evidence="3" id="KW-1185">Reference proteome</keyword>
<sequence>MKTNFWLFLSGALLVGSLQAAPKPTPQQDEAMVHHYRVTMKEAGEALKNNQAEAAFQKILSMAQQGFPEAQYIAATMLHDGVGTTQDLAAAKKWYSAAANQLGNEEVATLAKEGLAELK</sequence>
<evidence type="ECO:0000256" key="1">
    <source>
        <dbReference type="SAM" id="SignalP"/>
    </source>
</evidence>
<protein>
    <submittedName>
        <fullName evidence="2">Sel1 repeat</fullName>
    </submittedName>
</protein>
<name>A0A376BVT7_9NEIS</name>
<dbReference type="Gene3D" id="1.25.40.10">
    <property type="entry name" value="Tetratricopeptide repeat domain"/>
    <property type="match status" value="1"/>
</dbReference>
<keyword evidence="1" id="KW-0732">Signal</keyword>
<accession>A0A376BVT7</accession>
<evidence type="ECO:0000313" key="2">
    <source>
        <dbReference type="EMBL" id="SSY80454.1"/>
    </source>
</evidence>
<reference evidence="2 3" key="1">
    <citation type="submission" date="2018-06" db="EMBL/GenBank/DDBJ databases">
        <authorList>
            <consortium name="Pathogen Informatics"/>
            <person name="Doyle S."/>
        </authorList>
    </citation>
    <scope>NUCLEOTIDE SEQUENCE [LARGE SCALE GENOMIC DNA]</scope>
    <source>
        <strain evidence="2 3">NCTC10283</strain>
    </source>
</reference>